<evidence type="ECO:0000313" key="4">
    <source>
        <dbReference type="Proteomes" id="UP000269883"/>
    </source>
</evidence>
<evidence type="ECO:0008006" key="5">
    <source>
        <dbReference type="Google" id="ProtNLM"/>
    </source>
</evidence>
<organism evidence="3 4">
    <name type="scientific">Desulfovibrio ferrophilus</name>
    <dbReference type="NCBI Taxonomy" id="241368"/>
    <lineage>
        <taxon>Bacteria</taxon>
        <taxon>Pseudomonadati</taxon>
        <taxon>Thermodesulfobacteriota</taxon>
        <taxon>Desulfovibrionia</taxon>
        <taxon>Desulfovibrionales</taxon>
        <taxon>Desulfovibrionaceae</taxon>
        <taxon>Desulfovibrio</taxon>
    </lineage>
</organism>
<keyword evidence="2" id="KW-0732">Signal</keyword>
<geneLocation type="plasmid" evidence="4">
    <name>pdfe dna</name>
</geneLocation>
<sequence length="101" mass="10711">MQKITKYLPSALLIVFVLALAVNGYADENPFAHGTEVTNNFMNWAKNGGFLTAICTAITMCAGLAFIFNKCPMFWLVRIFGGCLIVGGAGAIVGAVLTFSA</sequence>
<reference evidence="3 4" key="1">
    <citation type="journal article" date="2018" name="Sci. Adv.">
        <title>Multi-heme cytochromes provide a pathway for survival in energy-limited environments.</title>
        <authorList>
            <person name="Deng X."/>
            <person name="Dohmae N."/>
            <person name="Nealson K.H."/>
            <person name="Hashimoto K."/>
            <person name="Okamoto A."/>
        </authorList>
    </citation>
    <scope>NUCLEOTIDE SEQUENCE [LARGE SCALE GENOMIC DNA]</scope>
    <source>
        <strain evidence="3 4">IS5</strain>
        <plasmid evidence="4">pdfe dna</plasmid>
    </source>
</reference>
<dbReference type="InterPro" id="IPR007039">
    <property type="entry name" value="TrbC/VirB2"/>
</dbReference>
<keyword evidence="4" id="KW-1185">Reference proteome</keyword>
<accession>A0A2Z6B3J2</accession>
<dbReference type="AlphaFoldDB" id="A0A2Z6B3J2"/>
<name>A0A2Z6B3J2_9BACT</name>
<dbReference type="KEGG" id="dfl:DFE_A0003"/>
<keyword evidence="3" id="KW-0614">Plasmid</keyword>
<proteinExistence type="predicted"/>
<dbReference type="EMBL" id="AP017379">
    <property type="protein sequence ID" value="BBD10104.1"/>
    <property type="molecule type" value="Genomic_DNA"/>
</dbReference>
<evidence type="ECO:0000256" key="2">
    <source>
        <dbReference type="SAM" id="SignalP"/>
    </source>
</evidence>
<protein>
    <recommendedName>
        <fullName evidence="5">Conjugal transfer protein TrbC</fullName>
    </recommendedName>
</protein>
<feature type="signal peptide" evidence="2">
    <location>
        <begin position="1"/>
        <end position="26"/>
    </location>
</feature>
<keyword evidence="1" id="KW-1133">Transmembrane helix</keyword>
<evidence type="ECO:0000313" key="3">
    <source>
        <dbReference type="EMBL" id="BBD10104.1"/>
    </source>
</evidence>
<dbReference type="Pfam" id="PF04956">
    <property type="entry name" value="TrbC"/>
    <property type="match status" value="1"/>
</dbReference>
<keyword evidence="1" id="KW-0472">Membrane</keyword>
<feature type="transmembrane region" description="Helical" evidence="1">
    <location>
        <begin position="75"/>
        <end position="99"/>
    </location>
</feature>
<dbReference type="Proteomes" id="UP000269883">
    <property type="component" value="Plasmid pDFE"/>
</dbReference>
<evidence type="ECO:0000256" key="1">
    <source>
        <dbReference type="SAM" id="Phobius"/>
    </source>
</evidence>
<feature type="chain" id="PRO_5016266219" description="Conjugal transfer protein TrbC" evidence="2">
    <location>
        <begin position="27"/>
        <end position="101"/>
    </location>
</feature>
<feature type="transmembrane region" description="Helical" evidence="1">
    <location>
        <begin position="50"/>
        <end position="68"/>
    </location>
</feature>
<gene>
    <name evidence="3" type="ORF">DFE_A0003</name>
</gene>
<dbReference type="RefSeq" id="WP_126381572.1">
    <property type="nucleotide sequence ID" value="NZ_AP017379.1"/>
</dbReference>
<keyword evidence="1" id="KW-0812">Transmembrane</keyword>